<proteinExistence type="predicted"/>
<dbReference type="Proteomes" id="UP000199315">
    <property type="component" value="Unassembled WGS sequence"/>
</dbReference>
<protein>
    <submittedName>
        <fullName evidence="3">Glycosyltransferase involved in cell wall bisynthesis</fullName>
    </submittedName>
</protein>
<evidence type="ECO:0000313" key="3">
    <source>
        <dbReference type="EMBL" id="SCP95752.1"/>
    </source>
</evidence>
<reference evidence="3 4" key="1">
    <citation type="submission" date="2016-09" db="EMBL/GenBank/DDBJ databases">
        <authorList>
            <person name="Capua I."/>
            <person name="De Benedictis P."/>
            <person name="Joannis T."/>
            <person name="Lombin L.H."/>
            <person name="Cattoli G."/>
        </authorList>
    </citation>
    <scope>NUCLEOTIDE SEQUENCE [LARGE SCALE GENOMIC DNA]</scope>
    <source>
        <strain evidence="3 4">GluBS11</strain>
    </source>
</reference>
<dbReference type="SUPFAM" id="SSF53756">
    <property type="entry name" value="UDP-Glycosyltransferase/glycogen phosphorylase"/>
    <property type="match status" value="2"/>
</dbReference>
<gene>
    <name evidence="3" type="ORF">SAMN05421730_1002175</name>
</gene>
<dbReference type="Gene3D" id="3.40.50.2000">
    <property type="entry name" value="Glycogen Phosphorylase B"/>
    <property type="match status" value="3"/>
</dbReference>
<dbReference type="AlphaFoldDB" id="A0A1D3TQE7"/>
<dbReference type="PANTHER" id="PTHR46401">
    <property type="entry name" value="GLYCOSYLTRANSFERASE WBBK-RELATED"/>
    <property type="match status" value="1"/>
</dbReference>
<dbReference type="Pfam" id="PF00534">
    <property type="entry name" value="Glycos_transf_1"/>
    <property type="match status" value="2"/>
</dbReference>
<dbReference type="CDD" id="cd03801">
    <property type="entry name" value="GT4_PimA-like"/>
    <property type="match status" value="1"/>
</dbReference>
<keyword evidence="1 3" id="KW-0808">Transferase</keyword>
<dbReference type="OrthoDB" id="9797829at2"/>
<keyword evidence="4" id="KW-1185">Reference proteome</keyword>
<dbReference type="STRING" id="1619234.SAMN05421730_1002175"/>
<dbReference type="CDD" id="cd03809">
    <property type="entry name" value="GT4_MtfB-like"/>
    <property type="match status" value="1"/>
</dbReference>
<dbReference type="PANTHER" id="PTHR46401:SF2">
    <property type="entry name" value="GLYCOSYLTRANSFERASE WBBK-RELATED"/>
    <property type="match status" value="1"/>
</dbReference>
<name>A0A1D3TQE7_9FIRM</name>
<organism evidence="3 4">
    <name type="scientific">Anaerobium acetethylicum</name>
    <dbReference type="NCBI Taxonomy" id="1619234"/>
    <lineage>
        <taxon>Bacteria</taxon>
        <taxon>Bacillati</taxon>
        <taxon>Bacillota</taxon>
        <taxon>Clostridia</taxon>
        <taxon>Lachnospirales</taxon>
        <taxon>Lachnospiraceae</taxon>
        <taxon>Anaerobium</taxon>
    </lineage>
</organism>
<evidence type="ECO:0000313" key="4">
    <source>
        <dbReference type="Proteomes" id="UP000199315"/>
    </source>
</evidence>
<dbReference type="RefSeq" id="WP_091230377.1">
    <property type="nucleotide sequence ID" value="NZ_FMKA01000002.1"/>
</dbReference>
<dbReference type="EMBL" id="FMKA01000002">
    <property type="protein sequence ID" value="SCP95752.1"/>
    <property type="molecule type" value="Genomic_DNA"/>
</dbReference>
<dbReference type="InterPro" id="IPR001296">
    <property type="entry name" value="Glyco_trans_1"/>
</dbReference>
<evidence type="ECO:0000256" key="1">
    <source>
        <dbReference type="ARBA" id="ARBA00022679"/>
    </source>
</evidence>
<sequence length="791" mass="91184">MNILIDGQTLETMEVNRGIGVYFKNILANMMKQSYVHNWYITISRKESLKTLDPWILKKIKPIVSNKFVPGTDYSRNNVFTRELNRIIKEKKIDAVWIPNPLMINVLFPDDKLDCKMFATIYDLIPVVMPAPGWPKEIKKEYDRRLNYLNEKEINFFFISEATKKDFEKYVGICKSNNKVTLLAADSKLFYRKREKSSLGAEPYIVFTGGFDYRKNIGGAIEALSKMKKIYSDAVVAAIKLYIVCRCSEEQKTEFYKKLKKLDLENQVILTGYISDEELSELYAGADVFFFPSLYEGFGLPILEAMLGGAYILSADNSSLPEVCGKHGMLCKADDVNDMANKLYQAIQNAKNETMEEKHARQEYAMGFSWEEAAMESLSAIEGVEIMEEDGEKKKIAIVTPWPDQQTGIANYVFKFVPYLSKYFEVDIFIDNTIEKKCQFRPNNYGNIYNIKELDSRHDDYEQILYQMGNNSSFHTGVYNYLKKYPGIVEIHDFILQPFFYHSYFLKKQYDVFAEAIELGYGEEGLDYFRNLKQGNIQNENFQFPMSHSVSRAAKKTIFHNHWSGEQMGDREDIVIIPLPCHDRFDVNPATAESIREGFLKKFNIHSGEIVIGCFGFVNENKRPDKIISAVEKLIEKNLKLRLVFFGKSNFSGMNDIIRQKNLEGIVHITGYVDYDEYAVGLEMCDIIVNLRYPSMGEASGTLCEAFKYGKPVLVSDINQYTEYPDEVCWKVPVGRYEVEVMEKMLEYLIAHEDVRNALGNNAKAYADTVLAPESIAKIYYNVIHTFEDME</sequence>
<feature type="domain" description="Glycosyl transferase family 1" evidence="2">
    <location>
        <begin position="195"/>
        <end position="359"/>
    </location>
</feature>
<evidence type="ECO:0000259" key="2">
    <source>
        <dbReference type="Pfam" id="PF00534"/>
    </source>
</evidence>
<dbReference type="GO" id="GO:0016757">
    <property type="term" value="F:glycosyltransferase activity"/>
    <property type="evidence" value="ECO:0007669"/>
    <property type="project" value="InterPro"/>
</dbReference>
<dbReference type="GO" id="GO:0009103">
    <property type="term" value="P:lipopolysaccharide biosynthetic process"/>
    <property type="evidence" value="ECO:0007669"/>
    <property type="project" value="TreeGrafter"/>
</dbReference>
<feature type="domain" description="Glycosyl transferase family 1" evidence="2">
    <location>
        <begin position="601"/>
        <end position="764"/>
    </location>
</feature>
<accession>A0A1D3TQE7</accession>